<dbReference type="InterPro" id="IPR042455">
    <property type="entry name" value="DOCK_N_sub1"/>
</dbReference>
<dbReference type="Gene3D" id="2.60.40.150">
    <property type="entry name" value="C2 domain"/>
    <property type="match status" value="1"/>
</dbReference>
<dbReference type="FunFam" id="2.60.40.150:FF:000045">
    <property type="entry name" value="Dedicator of cytokinesis protein 4"/>
    <property type="match status" value="1"/>
</dbReference>
<evidence type="ECO:0000256" key="1">
    <source>
        <dbReference type="ARBA" id="ARBA00004496"/>
    </source>
</evidence>
<dbReference type="SMR" id="A0A482WMH0"/>
<dbReference type="InterPro" id="IPR043162">
    <property type="entry name" value="DOCK_C_lobe_C"/>
</dbReference>
<organism evidence="12 13">
    <name type="scientific">Laodelphax striatellus</name>
    <name type="common">Small brown planthopper</name>
    <name type="synonym">Delphax striatella</name>
    <dbReference type="NCBI Taxonomy" id="195883"/>
    <lineage>
        <taxon>Eukaryota</taxon>
        <taxon>Metazoa</taxon>
        <taxon>Ecdysozoa</taxon>
        <taxon>Arthropoda</taxon>
        <taxon>Hexapoda</taxon>
        <taxon>Insecta</taxon>
        <taxon>Pterygota</taxon>
        <taxon>Neoptera</taxon>
        <taxon>Paraneoptera</taxon>
        <taxon>Hemiptera</taxon>
        <taxon>Auchenorrhyncha</taxon>
        <taxon>Fulgoroidea</taxon>
        <taxon>Delphacidae</taxon>
        <taxon>Criomorphinae</taxon>
        <taxon>Laodelphax</taxon>
    </lineage>
</organism>
<dbReference type="InterPro" id="IPR046773">
    <property type="entry name" value="DOCKER_Lobe_C"/>
</dbReference>
<dbReference type="SMART" id="SM00326">
    <property type="entry name" value="SH3"/>
    <property type="match status" value="1"/>
</dbReference>
<evidence type="ECO:0000259" key="11">
    <source>
        <dbReference type="PROSITE" id="PS51651"/>
    </source>
</evidence>
<reference evidence="12 13" key="1">
    <citation type="journal article" date="2017" name="Gigascience">
        <title>Genome sequence of the small brown planthopper, Laodelphax striatellus.</title>
        <authorList>
            <person name="Zhu J."/>
            <person name="Jiang F."/>
            <person name="Wang X."/>
            <person name="Yang P."/>
            <person name="Bao Y."/>
            <person name="Zhao W."/>
            <person name="Wang W."/>
            <person name="Lu H."/>
            <person name="Wang Q."/>
            <person name="Cui N."/>
            <person name="Li J."/>
            <person name="Chen X."/>
            <person name="Luo L."/>
            <person name="Yu J."/>
            <person name="Kang L."/>
            <person name="Cui F."/>
        </authorList>
    </citation>
    <scope>NUCLEOTIDE SEQUENCE [LARGE SCALE GENOMIC DNA]</scope>
    <source>
        <strain evidence="12">Lst14</strain>
    </source>
</reference>
<dbReference type="PROSITE" id="PS51650">
    <property type="entry name" value="C2_DOCK"/>
    <property type="match status" value="1"/>
</dbReference>
<dbReference type="InterPro" id="IPR027007">
    <property type="entry name" value="C2_DOCK-type_domain"/>
</dbReference>
<dbReference type="Pfam" id="PF23554">
    <property type="entry name" value="TPR_DOCK"/>
    <property type="match status" value="1"/>
</dbReference>
<feature type="domain" description="DOCKER" evidence="11">
    <location>
        <begin position="1228"/>
        <end position="1642"/>
    </location>
</feature>
<dbReference type="Pfam" id="PF20422">
    <property type="entry name" value="DHR-2_Lobe_B"/>
    <property type="match status" value="1"/>
</dbReference>
<dbReference type="InterPro" id="IPR036028">
    <property type="entry name" value="SH3-like_dom_sf"/>
</dbReference>
<dbReference type="OrthoDB" id="18896at2759"/>
<dbReference type="PANTHER" id="PTHR45653">
    <property type="entry name" value="DEDICATOR OF CYTOKINESIS"/>
    <property type="match status" value="1"/>
</dbReference>
<dbReference type="Gene3D" id="2.30.30.40">
    <property type="entry name" value="SH3 Domains"/>
    <property type="match status" value="1"/>
</dbReference>
<feature type="region of interest" description="Disordered" evidence="8">
    <location>
        <begin position="1826"/>
        <end position="1882"/>
    </location>
</feature>
<dbReference type="PROSITE" id="PS51651">
    <property type="entry name" value="DOCKER"/>
    <property type="match status" value="1"/>
</dbReference>
<keyword evidence="2 6" id="KW-0728">SH3 domain</keyword>
<proteinExistence type="inferred from homology"/>
<comment type="subcellular location">
    <subcellularLocation>
        <location evidence="1">Cytoplasm</location>
    </subcellularLocation>
</comment>
<feature type="domain" description="C2 DOCK-type" evidence="10">
    <location>
        <begin position="427"/>
        <end position="609"/>
    </location>
</feature>
<evidence type="ECO:0000256" key="6">
    <source>
        <dbReference type="PROSITE-ProRule" id="PRU00192"/>
    </source>
</evidence>
<protein>
    <recommendedName>
        <fullName evidence="14">Dedicator of cytokinesis protein 3</fullName>
    </recommendedName>
</protein>
<evidence type="ECO:0000256" key="2">
    <source>
        <dbReference type="ARBA" id="ARBA00022443"/>
    </source>
</evidence>
<dbReference type="Gene3D" id="1.20.1270.350">
    <property type="entry name" value="Dedicator of cytokinesis N-terminal subdomain"/>
    <property type="match status" value="1"/>
</dbReference>
<dbReference type="EMBL" id="QKKF02031507">
    <property type="protein sequence ID" value="RZF34436.1"/>
    <property type="molecule type" value="Genomic_DNA"/>
</dbReference>
<dbReference type="Pfam" id="PF06920">
    <property type="entry name" value="DHR-2_Lobe_A"/>
    <property type="match status" value="1"/>
</dbReference>
<dbReference type="Pfam" id="PF14429">
    <property type="entry name" value="DOCK-C2"/>
    <property type="match status" value="1"/>
</dbReference>
<dbReference type="SUPFAM" id="SSF50044">
    <property type="entry name" value="SH3-domain"/>
    <property type="match status" value="1"/>
</dbReference>
<dbReference type="GO" id="GO:0005737">
    <property type="term" value="C:cytoplasm"/>
    <property type="evidence" value="ECO:0007669"/>
    <property type="project" value="UniProtKB-SubCell"/>
</dbReference>
<dbReference type="GO" id="GO:0005085">
    <property type="term" value="F:guanyl-nucleotide exchange factor activity"/>
    <property type="evidence" value="ECO:0007669"/>
    <property type="project" value="UniProtKB-KW"/>
</dbReference>
<comment type="similarity">
    <text evidence="7">Belongs to the DOCK family.</text>
</comment>
<dbReference type="GO" id="GO:0007264">
    <property type="term" value="P:small GTPase-mediated signal transduction"/>
    <property type="evidence" value="ECO:0007669"/>
    <property type="project" value="InterPro"/>
</dbReference>
<accession>A0A482WMH0</accession>
<dbReference type="Gene3D" id="1.25.40.410">
    <property type="match status" value="1"/>
</dbReference>
<dbReference type="InterPro" id="IPR032376">
    <property type="entry name" value="DOCK_N"/>
</dbReference>
<feature type="compositionally biased region" description="Pro residues" evidence="8">
    <location>
        <begin position="1833"/>
        <end position="1845"/>
    </location>
</feature>
<dbReference type="FunCoup" id="A0A482WMH0">
    <property type="interactions" value="988"/>
</dbReference>
<keyword evidence="5" id="KW-0344">Guanine-nucleotide releasing factor</keyword>
<dbReference type="Pfam" id="PF16172">
    <property type="entry name" value="DOCK_N"/>
    <property type="match status" value="1"/>
</dbReference>
<keyword evidence="4" id="KW-0597">Phosphoprotein</keyword>
<dbReference type="InterPro" id="IPR043161">
    <property type="entry name" value="DOCK_C_lobe_A"/>
</dbReference>
<dbReference type="InterPro" id="IPR001452">
    <property type="entry name" value="SH3_domain"/>
</dbReference>
<keyword evidence="13" id="KW-1185">Reference proteome</keyword>
<evidence type="ECO:0000259" key="9">
    <source>
        <dbReference type="PROSITE" id="PS50002"/>
    </source>
</evidence>
<comment type="caution">
    <text evidence="12">The sequence shown here is derived from an EMBL/GenBank/DDBJ whole genome shotgun (WGS) entry which is preliminary data.</text>
</comment>
<evidence type="ECO:0000256" key="5">
    <source>
        <dbReference type="ARBA" id="ARBA00022658"/>
    </source>
</evidence>
<evidence type="ECO:0000259" key="10">
    <source>
        <dbReference type="PROSITE" id="PS51650"/>
    </source>
</evidence>
<dbReference type="Gene3D" id="1.20.58.740">
    <property type="match status" value="1"/>
</dbReference>
<dbReference type="FunFam" id="1.25.40.410:FF:000003">
    <property type="entry name" value="Dedicator of cytokinesis protein 4"/>
    <property type="match status" value="1"/>
</dbReference>
<evidence type="ECO:0000313" key="12">
    <source>
        <dbReference type="EMBL" id="RZF34436.1"/>
    </source>
</evidence>
<dbReference type="InterPro" id="IPR035892">
    <property type="entry name" value="C2_domain_sf"/>
</dbReference>
<feature type="domain" description="SH3" evidence="9">
    <location>
        <begin position="6"/>
        <end position="67"/>
    </location>
</feature>
<dbReference type="InterPro" id="IPR027357">
    <property type="entry name" value="DOCKER_dom"/>
</dbReference>
<dbReference type="CDD" id="cd11872">
    <property type="entry name" value="SH3_DOCK_AB"/>
    <property type="match status" value="1"/>
</dbReference>
<dbReference type="GO" id="GO:0031267">
    <property type="term" value="F:small GTPase binding"/>
    <property type="evidence" value="ECO:0007669"/>
    <property type="project" value="TreeGrafter"/>
</dbReference>
<dbReference type="InterPro" id="IPR046770">
    <property type="entry name" value="DOCKER_Lobe_B"/>
</dbReference>
<gene>
    <name evidence="12" type="ORF">LSTR_LSTR012187</name>
</gene>
<dbReference type="PROSITE" id="PS50002">
    <property type="entry name" value="SH3"/>
    <property type="match status" value="1"/>
</dbReference>
<dbReference type="InterPro" id="IPR026791">
    <property type="entry name" value="DOCK"/>
</dbReference>
<sequence length="1882" mass="213892">MWIPTKTKKYGVAIYNWNGEKRFGLPLEIGDTVHILEECTGWYRGFVTKNRSIKGIFPSNYIFLKPCKVENEGLYESVTSLEDPVVREVTLVLREWSVIWKSLFVERMKKNFDTLRNVMGELVEWRRQLLLGTLTQDQIRELKMKITGKIDWGNRSLGLDLVPRCGADMVDPSTMSIVDLYHVHVQSAESSSGVSSRGTMRRKEAGKFLTHHLYLCMRDFGHHVGEDTEIFFSLYDAKKSVFISERFLVRISKEGFSNYVEKLNSNCTIFTDLGNGDLTSELFVVAQVMRLGRMLFSESSKKSSLVGGGGGGGAGNEATPFKRPHGVGVLCIGQMLLGAADEEREMPFRIYQGEDKDFYQLHEFIIKKQSNKFNPLSGQPNYGIVMSLKLLHGELSQVREENPLLFKNISLTRKLGFPDVIMPGDIRNDLYITLEKGEFERGGKSSARNIEVTILALDSEGKPLPDLWGASGMEHMAWYPSEYRSMIIYHNNSPCWYETIRLSASTDKYLGGHIRLEFSHCSAREKTDNKKLFAFAFVHLMEPGGATLLDGLHELYVYRCDEKTRLHPSQYLGLPASGREAQNKPDLSSNSSQFTRSHKEVVTIRTMLCSTKLTQNVDLLSLLQWKSHPEKISEALTHALRLNGEELVKFLQDVLDALFSMFSTEDGNSTAHSGLVFHVLVSILNLLNDSKFEHFKPVMDAYIKDHFAAALVYKGLISSIQHCADWVSATEKQEPIQKCFRSLEYIFKFIIESRLLFARATGGQFEDSFRRDLYIVLTALSNMLTHTNEVILPTQIALLHSISAVYDQLTQVLSLIEVAKLASAMLESLPTRDLPPQLIQAKLKAISNLVTGELFKDDESRSLLLLTCCKHLRMHLGRRDELRLCTEILGEVISFIFKQQKASGKINNCLHHDLEIICLNTLDMLIQTVLILIDRSAAVLGSLVACLIGQLQLLDEGHYQRLWEELRDRKPLKDFLLRAFLVLRDLLKQDVFPVDWFVMKAAANAVVLAALKELAQPLVFCFLESRCQFDHQVWSNYFTLAVAFLTQPSLQLEKFSDVKREKVIAKYGDMRVLMGFQILAVWSKLGEHKVNFIPSMVGPFLEVTLVPEPELRKATLHIFFDMMDCEQRIHGNFDQVESELIDKLDILVSENKGDDEYRQLFNTMEHLSTVLLDRVQSEDPAWKENGSAFISSVTRLLERLLDYRSVIQGDENRDKRMSCTFNLLNFYKNEINRKEMYLRYIFKLHALHISADNFTEAGFTLKLYADSLSWSGTAPLLNDPESPAGQPEWQRKEVLFHLIVKYFDKGKCWENGIPLLKELAELYEKRLYDYAKLGVVLQTQARFYDNILHQLRPEPEYFRVGFYGLSFPMFLRNKVFIYRGLEYERVETFTQRLQMEFPVAQILTKNTPPTHTELHSNVQYIQICNVKPLPESGPPCVEGAPSLASVPHKIARFYQVNQVSRFQLDRPNHKPPIDKDNEFKSMWLERTQLVTSDSLPGILRWFEVVQMTVEEVPPVQFACETMQNVNSDLSQLISAYTMDPKRSINPLSMRLSGTLDANVMGGIAKYQEAFFTAEYIKNHPQYTSHVHRLHSLILEQVEILESGLVVHGQLAPADVQPLHRRLLERLDRLRHTLKRPADSIVHSPLPPLPVDHGVVHNRQQVGLQQKSVPNEEYCNTGVYGHLAKCETGDDIYSKPMEILETMDANEGPSPPPAIPQRPRSSNYGGETEEHVRRHQRTLSRGHQRMPSSDRDSQSEFGGEEAPPLPPRAPDKRNSGEVPPAPPKRLPGRKDSEPAETSSASGALMRDSGYSEQLNNLSGYEEWVLPPAVSPRSTAPPAPPPIPPKALPGSAAPALNADDEQCEPNIPPNPENYSVPRILNILD</sequence>
<dbReference type="Proteomes" id="UP000291343">
    <property type="component" value="Unassembled WGS sequence"/>
</dbReference>
<evidence type="ECO:0000256" key="3">
    <source>
        <dbReference type="ARBA" id="ARBA00022490"/>
    </source>
</evidence>
<evidence type="ECO:0000313" key="13">
    <source>
        <dbReference type="Proteomes" id="UP000291343"/>
    </source>
</evidence>
<dbReference type="InParanoid" id="A0A482WMH0"/>
<feature type="compositionally biased region" description="Basic residues" evidence="8">
    <location>
        <begin position="1732"/>
        <end position="1743"/>
    </location>
</feature>
<dbReference type="InterPro" id="IPR046769">
    <property type="entry name" value="DOCKER_Lobe_A"/>
</dbReference>
<name>A0A482WMH0_LAOST</name>
<evidence type="ECO:0000256" key="4">
    <source>
        <dbReference type="ARBA" id="ARBA00022553"/>
    </source>
</evidence>
<evidence type="ECO:0008006" key="14">
    <source>
        <dbReference type="Google" id="ProtNLM"/>
    </source>
</evidence>
<dbReference type="InterPro" id="IPR056372">
    <property type="entry name" value="TPR_DOCK"/>
</dbReference>
<evidence type="ECO:0000256" key="7">
    <source>
        <dbReference type="PROSITE-ProRule" id="PRU00983"/>
    </source>
</evidence>
<feature type="region of interest" description="Disordered" evidence="8">
    <location>
        <begin position="1702"/>
        <end position="1812"/>
    </location>
</feature>
<dbReference type="STRING" id="195883.A0A482WMH0"/>
<keyword evidence="3" id="KW-0963">Cytoplasm</keyword>
<dbReference type="PANTHER" id="PTHR45653:SF12">
    <property type="entry name" value="SPONGE, ISOFORM E"/>
    <property type="match status" value="1"/>
</dbReference>
<dbReference type="Pfam" id="PF20421">
    <property type="entry name" value="DHR-2_Lobe_C"/>
    <property type="match status" value="1"/>
</dbReference>
<evidence type="ECO:0000256" key="8">
    <source>
        <dbReference type="SAM" id="MobiDB-lite"/>
    </source>
</evidence>
<dbReference type="GO" id="GO:0005886">
    <property type="term" value="C:plasma membrane"/>
    <property type="evidence" value="ECO:0007669"/>
    <property type="project" value="TreeGrafter"/>
</dbReference>
<dbReference type="InterPro" id="IPR016024">
    <property type="entry name" value="ARM-type_fold"/>
</dbReference>
<dbReference type="FunFam" id="2.30.30.40:FF:000057">
    <property type="entry name" value="Dedicator of cytokinesis protein 4"/>
    <property type="match status" value="1"/>
</dbReference>
<dbReference type="SUPFAM" id="SSF48371">
    <property type="entry name" value="ARM repeat"/>
    <property type="match status" value="1"/>
</dbReference>